<feature type="region of interest" description="Disordered" evidence="14">
    <location>
        <begin position="112"/>
        <end position="134"/>
    </location>
</feature>
<evidence type="ECO:0000256" key="12">
    <source>
        <dbReference type="ARBA" id="ARBA00023012"/>
    </source>
</evidence>
<evidence type="ECO:0000256" key="6">
    <source>
        <dbReference type="ARBA" id="ARBA00022679"/>
    </source>
</evidence>
<comment type="catalytic activity">
    <reaction evidence="1">
        <text>ATP + protein L-histidine = ADP + protein N-phospho-L-histidine.</text>
        <dbReference type="EC" id="2.7.13.3"/>
    </reaction>
</comment>
<evidence type="ECO:0000256" key="11">
    <source>
        <dbReference type="ARBA" id="ARBA00022989"/>
    </source>
</evidence>
<evidence type="ECO:0000256" key="9">
    <source>
        <dbReference type="ARBA" id="ARBA00022777"/>
    </source>
</evidence>
<dbReference type="GO" id="GO:0005524">
    <property type="term" value="F:ATP binding"/>
    <property type="evidence" value="ECO:0007669"/>
    <property type="project" value="UniProtKB-KW"/>
</dbReference>
<evidence type="ECO:0000313" key="17">
    <source>
        <dbReference type="Proteomes" id="UP000009877"/>
    </source>
</evidence>
<dbReference type="Gene3D" id="3.30.450.20">
    <property type="entry name" value="PAS domain"/>
    <property type="match status" value="1"/>
</dbReference>
<keyword evidence="5" id="KW-0597">Phosphoprotein</keyword>
<dbReference type="Pfam" id="PF17203">
    <property type="entry name" value="sCache_3_2"/>
    <property type="match status" value="1"/>
</dbReference>
<dbReference type="Proteomes" id="UP000009877">
    <property type="component" value="Unassembled WGS sequence"/>
</dbReference>
<dbReference type="PROSITE" id="PS50109">
    <property type="entry name" value="HIS_KIN"/>
    <property type="match status" value="1"/>
</dbReference>
<keyword evidence="8" id="KW-0547">Nucleotide-binding</keyword>
<evidence type="ECO:0000256" key="2">
    <source>
        <dbReference type="ARBA" id="ARBA00004651"/>
    </source>
</evidence>
<organism evidence="16 17">
    <name type="scientific">Kocuria palustris PEL</name>
    <dbReference type="NCBI Taxonomy" id="1236550"/>
    <lineage>
        <taxon>Bacteria</taxon>
        <taxon>Bacillati</taxon>
        <taxon>Actinomycetota</taxon>
        <taxon>Actinomycetes</taxon>
        <taxon>Micrococcales</taxon>
        <taxon>Micrococcaceae</taxon>
        <taxon>Kocuria</taxon>
    </lineage>
</organism>
<feature type="domain" description="Histidine kinase" evidence="15">
    <location>
        <begin position="330"/>
        <end position="526"/>
    </location>
</feature>
<dbReference type="GO" id="GO:0005886">
    <property type="term" value="C:plasma membrane"/>
    <property type="evidence" value="ECO:0007669"/>
    <property type="project" value="UniProtKB-SubCell"/>
</dbReference>
<dbReference type="STRING" id="71999.KPaMU14_07690"/>
<dbReference type="InterPro" id="IPR003594">
    <property type="entry name" value="HATPase_dom"/>
</dbReference>
<accession>M2YAM1</accession>
<keyword evidence="6" id="KW-0808">Transferase</keyword>
<keyword evidence="7" id="KW-0812">Transmembrane</keyword>
<keyword evidence="11" id="KW-1133">Transmembrane helix</keyword>
<evidence type="ECO:0000313" key="16">
    <source>
        <dbReference type="EMBL" id="EME35500.1"/>
    </source>
</evidence>
<dbReference type="Gene3D" id="3.30.565.10">
    <property type="entry name" value="Histidine kinase-like ATPase, C-terminal domain"/>
    <property type="match status" value="1"/>
</dbReference>
<dbReference type="EMBL" id="ANHZ02000035">
    <property type="protein sequence ID" value="EME35500.1"/>
    <property type="molecule type" value="Genomic_DNA"/>
</dbReference>
<keyword evidence="4" id="KW-1003">Cell membrane</keyword>
<keyword evidence="17" id="KW-1185">Reference proteome</keyword>
<evidence type="ECO:0000256" key="3">
    <source>
        <dbReference type="ARBA" id="ARBA00012438"/>
    </source>
</evidence>
<dbReference type="SMART" id="SM00387">
    <property type="entry name" value="HATPase_c"/>
    <property type="match status" value="1"/>
</dbReference>
<sequence length="531" mass="56842">MSLARRILVLQLLLVLVLAAIFGAVLIQRAAQDADERAREISRTMSIALADDPFVIEQSGADDPHAQLQPLADDLVRSTELDWITIMSPEGIRWTHPRPEMVGQRFRGSIEEARSGQVRTSTEQGQLGLSARTTAPVRDEDGEIVALVSTGVLVEHTADEVWAEAPLLLGMALALLAAGAAAHLPLARYLSQRTGGRTPEELAEAVIEDGRLMLANARARELLGLSEPALEALQQPDGRSLVYRWADRRRRRGIPLEEASLPPQLQDLLTGQQEVREQWIMHGERTLIVSLLRASEPSAGMVAILRDHTELTRLSGQLRATTTMAQALRSQTHEHANRMHTIVALLELGESEQARRFAAADQQRTLSLAGDVGAGIEDPVLTALLLGKASAAQERGVRLEVHVADGAPGLPLSASETVTVVGNLIDNAIEAAVAASGAEGPLVEVEIAHDDDGAAILSVADSGPGIEASVRERIFQRGASTKDSDTVGGHGVGLALVSEIVHRHRGAIEVIDDGGTAFVLSFPLVSKEVRS</sequence>
<evidence type="ECO:0000256" key="5">
    <source>
        <dbReference type="ARBA" id="ARBA00022553"/>
    </source>
</evidence>
<dbReference type="SUPFAM" id="SSF103190">
    <property type="entry name" value="Sensory domain-like"/>
    <property type="match status" value="1"/>
</dbReference>
<keyword evidence="12" id="KW-0902">Two-component regulatory system</keyword>
<evidence type="ECO:0000256" key="7">
    <source>
        <dbReference type="ARBA" id="ARBA00022692"/>
    </source>
</evidence>
<dbReference type="SUPFAM" id="SSF55890">
    <property type="entry name" value="Sporulation response regulatory protein Spo0B"/>
    <property type="match status" value="1"/>
</dbReference>
<keyword evidence="9" id="KW-0418">Kinase</keyword>
<evidence type="ECO:0000256" key="13">
    <source>
        <dbReference type="ARBA" id="ARBA00023136"/>
    </source>
</evidence>
<dbReference type="InterPro" id="IPR016120">
    <property type="entry name" value="Sig_transdc_His_kin_SpoOB"/>
</dbReference>
<dbReference type="InterPro" id="IPR036890">
    <property type="entry name" value="HATPase_C_sf"/>
</dbReference>
<evidence type="ECO:0000259" key="15">
    <source>
        <dbReference type="PROSITE" id="PS50109"/>
    </source>
</evidence>
<keyword evidence="10" id="KW-0067">ATP-binding</keyword>
<dbReference type="EC" id="2.7.13.3" evidence="3"/>
<keyword evidence="13" id="KW-0472">Membrane</keyword>
<dbReference type="InterPro" id="IPR029151">
    <property type="entry name" value="Sensor-like_sf"/>
</dbReference>
<dbReference type="AlphaFoldDB" id="M2YAM1"/>
<evidence type="ECO:0000256" key="14">
    <source>
        <dbReference type="SAM" id="MobiDB-lite"/>
    </source>
</evidence>
<evidence type="ECO:0000256" key="1">
    <source>
        <dbReference type="ARBA" id="ARBA00000085"/>
    </source>
</evidence>
<dbReference type="Pfam" id="PF02518">
    <property type="entry name" value="HATPase_c"/>
    <property type="match status" value="1"/>
</dbReference>
<reference evidence="16 17" key="1">
    <citation type="journal article" date="2014" name="Genome Announc.">
        <title>Draft Genome Sequence of Kocuria palustris PEL.</title>
        <authorList>
            <person name="Sharma G."/>
            <person name="Khatri I."/>
            <person name="Subramanian S."/>
        </authorList>
    </citation>
    <scope>NUCLEOTIDE SEQUENCE [LARGE SCALE GENOMIC DNA]</scope>
    <source>
        <strain evidence="16 17">PEL</strain>
    </source>
</reference>
<protein>
    <recommendedName>
        <fullName evidence="3">histidine kinase</fullName>
        <ecNumber evidence="3">2.7.13.3</ecNumber>
    </recommendedName>
</protein>
<dbReference type="SUPFAM" id="SSF55874">
    <property type="entry name" value="ATPase domain of HSP90 chaperone/DNA topoisomerase II/histidine kinase"/>
    <property type="match status" value="1"/>
</dbReference>
<evidence type="ECO:0000256" key="8">
    <source>
        <dbReference type="ARBA" id="ARBA00022741"/>
    </source>
</evidence>
<feature type="compositionally biased region" description="Polar residues" evidence="14">
    <location>
        <begin position="117"/>
        <end position="133"/>
    </location>
</feature>
<name>M2YAM1_9MICC</name>
<dbReference type="RefSeq" id="WP_006215816.1">
    <property type="nucleotide sequence ID" value="NZ_ANHZ02000035.1"/>
</dbReference>
<dbReference type="PRINTS" id="PR00344">
    <property type="entry name" value="BCTRLSENSOR"/>
</dbReference>
<proteinExistence type="predicted"/>
<dbReference type="PANTHER" id="PTHR43547:SF10">
    <property type="entry name" value="SENSOR HISTIDINE KINASE DCUS"/>
    <property type="match status" value="1"/>
</dbReference>
<evidence type="ECO:0000256" key="10">
    <source>
        <dbReference type="ARBA" id="ARBA00022840"/>
    </source>
</evidence>
<dbReference type="InterPro" id="IPR033463">
    <property type="entry name" value="sCache_3"/>
</dbReference>
<evidence type="ECO:0000256" key="4">
    <source>
        <dbReference type="ARBA" id="ARBA00022475"/>
    </source>
</evidence>
<dbReference type="PANTHER" id="PTHR43547">
    <property type="entry name" value="TWO-COMPONENT HISTIDINE KINASE"/>
    <property type="match status" value="1"/>
</dbReference>
<gene>
    <name evidence="16" type="ORF">C884_01716</name>
</gene>
<dbReference type="GO" id="GO:0000155">
    <property type="term" value="F:phosphorelay sensor kinase activity"/>
    <property type="evidence" value="ECO:0007669"/>
    <property type="project" value="InterPro"/>
</dbReference>
<dbReference type="InterPro" id="IPR005467">
    <property type="entry name" value="His_kinase_dom"/>
</dbReference>
<comment type="subcellular location">
    <subcellularLocation>
        <location evidence="2">Cell membrane</location>
        <topology evidence="2">Multi-pass membrane protein</topology>
    </subcellularLocation>
</comment>
<comment type="caution">
    <text evidence="16">The sequence shown here is derived from an EMBL/GenBank/DDBJ whole genome shotgun (WGS) entry which is preliminary data.</text>
</comment>
<dbReference type="InterPro" id="IPR004358">
    <property type="entry name" value="Sig_transdc_His_kin-like_C"/>
</dbReference>